<evidence type="ECO:0000313" key="2">
    <source>
        <dbReference type="WBParaSite" id="MhA1_Contig1777.frz3.gene11"/>
    </source>
</evidence>
<dbReference type="WBParaSite" id="MhA1_Contig1777.frz3.gene11">
    <property type="protein sequence ID" value="MhA1_Contig1777.frz3.gene11"/>
    <property type="gene ID" value="MhA1_Contig1777.frz3.gene11"/>
</dbReference>
<name>A0A1I8BBI4_MELHA</name>
<reference evidence="2" key="1">
    <citation type="submission" date="2016-11" db="UniProtKB">
        <authorList>
            <consortium name="WormBaseParasite"/>
        </authorList>
    </citation>
    <scope>IDENTIFICATION</scope>
</reference>
<proteinExistence type="predicted"/>
<dbReference type="Proteomes" id="UP000095281">
    <property type="component" value="Unplaced"/>
</dbReference>
<protein>
    <submittedName>
        <fullName evidence="2">KxDL domain-containing protein</fullName>
    </submittedName>
</protein>
<accession>A0A1I8BBI4</accession>
<evidence type="ECO:0000313" key="1">
    <source>
        <dbReference type="Proteomes" id="UP000095281"/>
    </source>
</evidence>
<keyword evidence="1" id="KW-1185">Reference proteome</keyword>
<sequence length="222" mass="25391">MDFTVKDTSECSSSIGISLSQDSLNSRIFLKAYREVESKSLISITETSSSNSFENQVDEQEFQKQLKFLNAYLDSSGVASTNCQQEKLHLSLLTNEIVSTGNFDGKFESLQTRIGDTANQINQKMERGYNELKRLVMKRIDSLTLKQSAFFSEISKKLEHQYKNLIKESEKSKQENSTCHECLLVKMTNFEKELANIRSIVVNEMKMNSHIDDDNDKDNNNI</sequence>
<dbReference type="AlphaFoldDB" id="A0A1I8BBI4"/>
<organism evidence="1 2">
    <name type="scientific">Meloidogyne hapla</name>
    <name type="common">Root-knot nematode worm</name>
    <dbReference type="NCBI Taxonomy" id="6305"/>
    <lineage>
        <taxon>Eukaryota</taxon>
        <taxon>Metazoa</taxon>
        <taxon>Ecdysozoa</taxon>
        <taxon>Nematoda</taxon>
        <taxon>Chromadorea</taxon>
        <taxon>Rhabditida</taxon>
        <taxon>Tylenchina</taxon>
        <taxon>Tylenchomorpha</taxon>
        <taxon>Tylenchoidea</taxon>
        <taxon>Meloidogynidae</taxon>
        <taxon>Meloidogyninae</taxon>
        <taxon>Meloidogyne</taxon>
    </lineage>
</organism>